<evidence type="ECO:0000256" key="1">
    <source>
        <dbReference type="SAM" id="MobiDB-lite"/>
    </source>
</evidence>
<gene>
    <name evidence="2" type="ORF">OGX73_17200</name>
</gene>
<feature type="compositionally biased region" description="Basic and acidic residues" evidence="1">
    <location>
        <begin position="145"/>
        <end position="154"/>
    </location>
</feature>
<reference evidence="2" key="1">
    <citation type="submission" date="2022-10" db="EMBL/GenBank/DDBJ databases">
        <title>Bacterial isolates recovered from the One Health project in Brazil.</title>
        <authorList>
            <person name="Valiatti T.B."/>
            <person name="Santos F."/>
            <person name="Cayo R."/>
            <person name="Gales A.C."/>
        </authorList>
    </citation>
    <scope>NUCLEOTIDE SEQUENCE</scope>
    <source>
        <strain evidence="2">PVR188</strain>
    </source>
</reference>
<proteinExistence type="predicted"/>
<protein>
    <submittedName>
        <fullName evidence="2">Uncharacterized protein</fullName>
    </submittedName>
</protein>
<evidence type="ECO:0000313" key="2">
    <source>
        <dbReference type="EMBL" id="MDI9094362.1"/>
    </source>
</evidence>
<dbReference type="Proteomes" id="UP001159001">
    <property type="component" value="Unassembled WGS sequence"/>
</dbReference>
<dbReference type="RefSeq" id="WP_272663942.1">
    <property type="nucleotide sequence ID" value="NZ_JAOWIN010000014.1"/>
</dbReference>
<feature type="compositionally biased region" description="Polar residues" evidence="1">
    <location>
        <begin position="238"/>
        <end position="247"/>
    </location>
</feature>
<name>A0AAW6UK15_PRORE</name>
<sequence>MENIILQMKKKFKSLAIEAIVNEQEKGSIKTNSPVALFNEIIEYVKAQVNELDQLDPDAVYGPDNYVIPTTVESIIYEYHFNIIHNNTPSSQLYYAIGLYAASELKLQAHNTQQAFDYLLDAYYRIGYCDGLSSYQSGNTSDNTLEERRADFSRRGSQNKRTQDSEKTKKEVIDYLTADPDKKNWRSYREAIKDIIPMLIQKSLELEGTESSFKVDPRTIKSNLMTWFRPKSGDSESNKNYQQSIKNIFSEKSK</sequence>
<accession>A0AAW6UK15</accession>
<evidence type="ECO:0000313" key="3">
    <source>
        <dbReference type="Proteomes" id="UP001159001"/>
    </source>
</evidence>
<comment type="caution">
    <text evidence="2">The sequence shown here is derived from an EMBL/GenBank/DDBJ whole genome shotgun (WGS) entry which is preliminary data.</text>
</comment>
<dbReference type="AlphaFoldDB" id="A0AAW6UK15"/>
<organism evidence="2 3">
    <name type="scientific">Providencia rettgeri</name>
    <dbReference type="NCBI Taxonomy" id="587"/>
    <lineage>
        <taxon>Bacteria</taxon>
        <taxon>Pseudomonadati</taxon>
        <taxon>Pseudomonadota</taxon>
        <taxon>Gammaproteobacteria</taxon>
        <taxon>Enterobacterales</taxon>
        <taxon>Morganellaceae</taxon>
        <taxon>Providencia</taxon>
    </lineage>
</organism>
<feature type="region of interest" description="Disordered" evidence="1">
    <location>
        <begin position="137"/>
        <end position="169"/>
    </location>
</feature>
<dbReference type="EMBL" id="JAOWIN010000014">
    <property type="protein sequence ID" value="MDI9094362.1"/>
    <property type="molecule type" value="Genomic_DNA"/>
</dbReference>
<feature type="region of interest" description="Disordered" evidence="1">
    <location>
        <begin position="228"/>
        <end position="254"/>
    </location>
</feature>